<evidence type="ECO:0000256" key="2">
    <source>
        <dbReference type="ARBA" id="ARBA00009773"/>
    </source>
</evidence>
<feature type="transmembrane region" description="Helical" evidence="6">
    <location>
        <begin position="155"/>
        <end position="177"/>
    </location>
</feature>
<evidence type="ECO:0000313" key="7">
    <source>
        <dbReference type="EMBL" id="TNY33118.1"/>
    </source>
</evidence>
<evidence type="ECO:0000313" key="8">
    <source>
        <dbReference type="Proteomes" id="UP000314011"/>
    </source>
</evidence>
<comment type="caution">
    <text evidence="7">The sequence shown here is derived from an EMBL/GenBank/DDBJ whole genome shotgun (WGS) entry which is preliminary data.</text>
</comment>
<proteinExistence type="inferred from homology"/>
<evidence type="ECO:0000256" key="1">
    <source>
        <dbReference type="ARBA" id="ARBA00004141"/>
    </source>
</evidence>
<feature type="transmembrane region" description="Helical" evidence="6">
    <location>
        <begin position="214"/>
        <end position="237"/>
    </location>
</feature>
<sequence length="365" mass="39081">MADDINGTQYDERTKELRAIRRLIGAMFIIALFGTLYFARALLFPIVLGLLIALTLRPVARSFSRIGIPLIVSGVSLIAAFSVLVGGAIYFASGPVGRLVSRAPEIGQDLQFKLRHLLQSVDDVQEASEQVENMTTGGDGVQQVVLEQGGLLSNVVGSLASAGTSLAVATVLAMFFLASGDFFQQRVVEVSRRLQDKKRALIIVRDVERQISRYLAAITIINAGLGVCIWLALWLIGLPNAHFWGIAAFLLNFLPFIGAMIGVVGVAMVSVVTFDSIGYAALCPAAYLALTALEGNVVTPSLLGRHLAINVTAVFLTVTLWVWLWGIAGAFLAVPVLVILKVLCDHVPAMNSFGLFLGSGESKRG</sequence>
<dbReference type="EMBL" id="VFFF01000001">
    <property type="protein sequence ID" value="TNY33118.1"/>
    <property type="molecule type" value="Genomic_DNA"/>
</dbReference>
<reference evidence="7 8" key="1">
    <citation type="submission" date="2019-06" db="EMBL/GenBank/DDBJ databases">
        <title>Genome of new Rhodobacteraceae sp. SM1903.</title>
        <authorList>
            <person name="Ren X."/>
        </authorList>
    </citation>
    <scope>NUCLEOTIDE SEQUENCE [LARGE SCALE GENOMIC DNA]</scope>
    <source>
        <strain evidence="7 8">SM1903</strain>
    </source>
</reference>
<evidence type="ECO:0000256" key="4">
    <source>
        <dbReference type="ARBA" id="ARBA00022989"/>
    </source>
</evidence>
<keyword evidence="8" id="KW-1185">Reference proteome</keyword>
<accession>A0A5C5GEG8</accession>
<comment type="similarity">
    <text evidence="2">Belongs to the autoinducer-2 exporter (AI-2E) (TC 2.A.86) family.</text>
</comment>
<keyword evidence="3 6" id="KW-0812">Transmembrane</keyword>
<name>A0A5C5GEG8_9RHOB</name>
<feature type="transmembrane region" description="Helical" evidence="6">
    <location>
        <begin position="23"/>
        <end position="56"/>
    </location>
</feature>
<dbReference type="PANTHER" id="PTHR21716:SF16">
    <property type="entry name" value="BLL1467 PROTEIN"/>
    <property type="match status" value="1"/>
</dbReference>
<dbReference type="InterPro" id="IPR002549">
    <property type="entry name" value="AI-2E-like"/>
</dbReference>
<feature type="transmembrane region" description="Helical" evidence="6">
    <location>
        <begin position="313"/>
        <end position="340"/>
    </location>
</feature>
<dbReference type="GO" id="GO:0016020">
    <property type="term" value="C:membrane"/>
    <property type="evidence" value="ECO:0007669"/>
    <property type="project" value="UniProtKB-SubCell"/>
</dbReference>
<evidence type="ECO:0000256" key="3">
    <source>
        <dbReference type="ARBA" id="ARBA00022692"/>
    </source>
</evidence>
<dbReference type="AlphaFoldDB" id="A0A5C5GEG8"/>
<organism evidence="7 8">
    <name type="scientific">Pelagovum pacificum</name>
    <dbReference type="NCBI Taxonomy" id="2588711"/>
    <lineage>
        <taxon>Bacteria</taxon>
        <taxon>Pseudomonadati</taxon>
        <taxon>Pseudomonadota</taxon>
        <taxon>Alphaproteobacteria</taxon>
        <taxon>Rhodobacterales</taxon>
        <taxon>Paracoccaceae</taxon>
        <taxon>Pelagovum</taxon>
    </lineage>
</organism>
<evidence type="ECO:0000256" key="5">
    <source>
        <dbReference type="ARBA" id="ARBA00023136"/>
    </source>
</evidence>
<feature type="transmembrane region" description="Helical" evidence="6">
    <location>
        <begin position="68"/>
        <end position="92"/>
    </location>
</feature>
<keyword evidence="4 6" id="KW-1133">Transmembrane helix</keyword>
<feature type="transmembrane region" description="Helical" evidence="6">
    <location>
        <begin position="276"/>
        <end position="293"/>
    </location>
</feature>
<keyword evidence="5 6" id="KW-0472">Membrane</keyword>
<dbReference type="GO" id="GO:0055085">
    <property type="term" value="P:transmembrane transport"/>
    <property type="evidence" value="ECO:0007669"/>
    <property type="project" value="TreeGrafter"/>
</dbReference>
<dbReference type="Pfam" id="PF01594">
    <property type="entry name" value="AI-2E_transport"/>
    <property type="match status" value="1"/>
</dbReference>
<feature type="transmembrane region" description="Helical" evidence="6">
    <location>
        <begin position="243"/>
        <end position="269"/>
    </location>
</feature>
<comment type="subcellular location">
    <subcellularLocation>
        <location evidence="1">Membrane</location>
        <topology evidence="1">Multi-pass membrane protein</topology>
    </subcellularLocation>
</comment>
<dbReference type="Proteomes" id="UP000314011">
    <property type="component" value="Unassembled WGS sequence"/>
</dbReference>
<evidence type="ECO:0000256" key="6">
    <source>
        <dbReference type="SAM" id="Phobius"/>
    </source>
</evidence>
<gene>
    <name evidence="7" type="ORF">FHY64_07515</name>
</gene>
<dbReference type="RefSeq" id="WP_140193802.1">
    <property type="nucleotide sequence ID" value="NZ_VFFF01000001.1"/>
</dbReference>
<dbReference type="PANTHER" id="PTHR21716">
    <property type="entry name" value="TRANSMEMBRANE PROTEIN"/>
    <property type="match status" value="1"/>
</dbReference>
<protein>
    <submittedName>
        <fullName evidence="7">AI-2E family transporter</fullName>
    </submittedName>
</protein>
<dbReference type="OrthoDB" id="9799225at2"/>